<feature type="transmembrane region" description="Helical" evidence="1">
    <location>
        <begin position="75"/>
        <end position="98"/>
    </location>
</feature>
<organism evidence="2">
    <name type="scientific">bioreactor metagenome</name>
    <dbReference type="NCBI Taxonomy" id="1076179"/>
    <lineage>
        <taxon>unclassified sequences</taxon>
        <taxon>metagenomes</taxon>
        <taxon>ecological metagenomes</taxon>
    </lineage>
</organism>
<evidence type="ECO:0000256" key="1">
    <source>
        <dbReference type="SAM" id="Phobius"/>
    </source>
</evidence>
<gene>
    <name evidence="2" type="ORF">SDC9_79402</name>
</gene>
<dbReference type="AlphaFoldDB" id="A0A644YWC1"/>
<keyword evidence="1" id="KW-0472">Membrane</keyword>
<evidence type="ECO:0000313" key="2">
    <source>
        <dbReference type="EMBL" id="MPM32836.1"/>
    </source>
</evidence>
<protein>
    <submittedName>
        <fullName evidence="2">Uncharacterized protein</fullName>
    </submittedName>
</protein>
<keyword evidence="1" id="KW-0812">Transmembrane</keyword>
<name>A0A644YWC1_9ZZZZ</name>
<proteinExistence type="predicted"/>
<feature type="transmembrane region" description="Helical" evidence="1">
    <location>
        <begin position="104"/>
        <end position="123"/>
    </location>
</feature>
<feature type="transmembrane region" description="Helical" evidence="1">
    <location>
        <begin position="16"/>
        <end position="36"/>
    </location>
</feature>
<accession>A0A644YWC1</accession>
<feature type="transmembrane region" description="Helical" evidence="1">
    <location>
        <begin position="143"/>
        <end position="161"/>
    </location>
</feature>
<feature type="transmembrane region" description="Helical" evidence="1">
    <location>
        <begin position="173"/>
        <end position="195"/>
    </location>
</feature>
<comment type="caution">
    <text evidence="2">The sequence shown here is derived from an EMBL/GenBank/DDBJ whole genome shotgun (WGS) entry which is preliminary data.</text>
</comment>
<feature type="transmembrane region" description="Helical" evidence="1">
    <location>
        <begin position="42"/>
        <end position="63"/>
    </location>
</feature>
<dbReference type="EMBL" id="VSSQ01006478">
    <property type="protein sequence ID" value="MPM32836.1"/>
    <property type="molecule type" value="Genomic_DNA"/>
</dbReference>
<keyword evidence="1" id="KW-1133">Transmembrane helix</keyword>
<reference evidence="2" key="1">
    <citation type="submission" date="2019-08" db="EMBL/GenBank/DDBJ databases">
        <authorList>
            <person name="Kucharzyk K."/>
            <person name="Murdoch R.W."/>
            <person name="Higgins S."/>
            <person name="Loffler F."/>
        </authorList>
    </citation>
    <scope>NUCLEOTIDE SEQUENCE</scope>
</reference>
<sequence length="208" mass="23979">MQKIKRNKKTEEDKSFLIMYCIGNIMLSVLYILPLRVDRTEFYNVICATISVILLLNTTAYVIGKFLKVYRYSDIDMLAISTFLNVSALYFITVHYVFRPKVTGSLYIYIICIAYSLGSRLVFKKKFLECLENVNLLFIKSDAIFSSSIFIIYFLLSLTVFKTVEFRVNLKLLVTHAALLVGCSVITSAFISGYFKKKYNINFKNKAT</sequence>